<dbReference type="InterPro" id="IPR036770">
    <property type="entry name" value="Ankyrin_rpt-contain_sf"/>
</dbReference>
<evidence type="ECO:0000256" key="2">
    <source>
        <dbReference type="ARBA" id="ARBA00023043"/>
    </source>
</evidence>
<gene>
    <name evidence="5" type="ORF">ABNX05_04470</name>
</gene>
<evidence type="ECO:0000313" key="5">
    <source>
        <dbReference type="EMBL" id="MEQ6353860.1"/>
    </source>
</evidence>
<evidence type="ECO:0000313" key="6">
    <source>
        <dbReference type="Proteomes" id="UP001478862"/>
    </source>
</evidence>
<keyword evidence="2 3" id="KW-0040">ANK repeat</keyword>
<dbReference type="PROSITE" id="PS50088">
    <property type="entry name" value="ANK_REPEAT"/>
    <property type="match status" value="2"/>
</dbReference>
<proteinExistence type="predicted"/>
<sequence>MTNMKVVMLALLFILQGCASNETGALYNSKGGSEILKKESTSELFKAVEKGDINQLQSILNKKVDINAKDSNDRTALMIATYKNNVEAAKLLIDAGADVNIQDKMLNTPFLYAGAEGYLDILKMTIQAGADPKITNRYGGTALIPAAEQGHIEVIKELLTNTQIDVNHVNHLGWTALMEAIILNDGNPTQQKTIQLLIEHGADVNIADDNNVTPSQHAKKRGFKEIEKILNAAGAV</sequence>
<feature type="repeat" description="ANK" evidence="3">
    <location>
        <begin position="172"/>
        <end position="209"/>
    </location>
</feature>
<feature type="signal peptide" evidence="4">
    <location>
        <begin position="1"/>
        <end position="19"/>
    </location>
</feature>
<dbReference type="PANTHER" id="PTHR24188:SF29">
    <property type="entry name" value="GH09064P"/>
    <property type="match status" value="1"/>
</dbReference>
<evidence type="ECO:0000256" key="3">
    <source>
        <dbReference type="PROSITE-ProRule" id="PRU00023"/>
    </source>
</evidence>
<accession>A0ABV1MMW1</accession>
<dbReference type="SUPFAM" id="SSF48403">
    <property type="entry name" value="Ankyrin repeat"/>
    <property type="match status" value="1"/>
</dbReference>
<evidence type="ECO:0000256" key="4">
    <source>
        <dbReference type="SAM" id="SignalP"/>
    </source>
</evidence>
<name>A0ABV1MMW1_9BACI</name>
<feature type="repeat" description="ANK" evidence="3">
    <location>
        <begin position="72"/>
        <end position="104"/>
    </location>
</feature>
<dbReference type="Gene3D" id="1.25.40.20">
    <property type="entry name" value="Ankyrin repeat-containing domain"/>
    <property type="match status" value="1"/>
</dbReference>
<organism evidence="5 6">
    <name type="scientific">Lysinibacillus zambalensis</name>
    <dbReference type="NCBI Taxonomy" id="3160866"/>
    <lineage>
        <taxon>Bacteria</taxon>
        <taxon>Bacillati</taxon>
        <taxon>Bacillota</taxon>
        <taxon>Bacilli</taxon>
        <taxon>Bacillales</taxon>
        <taxon>Bacillaceae</taxon>
        <taxon>Lysinibacillus</taxon>
    </lineage>
</organism>
<keyword evidence="1" id="KW-0677">Repeat</keyword>
<dbReference type="EMBL" id="JBEGDG010000002">
    <property type="protein sequence ID" value="MEQ6353860.1"/>
    <property type="molecule type" value="Genomic_DNA"/>
</dbReference>
<dbReference type="SMART" id="SM00248">
    <property type="entry name" value="ANK"/>
    <property type="match status" value="5"/>
</dbReference>
<dbReference type="Pfam" id="PF12796">
    <property type="entry name" value="Ank_2"/>
    <property type="match status" value="1"/>
</dbReference>
<dbReference type="PROSITE" id="PS51257">
    <property type="entry name" value="PROKAR_LIPOPROTEIN"/>
    <property type="match status" value="1"/>
</dbReference>
<dbReference type="RefSeq" id="WP_349658855.1">
    <property type="nucleotide sequence ID" value="NZ_JBEGDG010000002.1"/>
</dbReference>
<dbReference type="PANTHER" id="PTHR24188">
    <property type="entry name" value="ANKYRIN REPEAT PROTEIN"/>
    <property type="match status" value="1"/>
</dbReference>
<comment type="caution">
    <text evidence="5">The sequence shown here is derived from an EMBL/GenBank/DDBJ whole genome shotgun (WGS) entry which is preliminary data.</text>
</comment>
<dbReference type="Pfam" id="PF13637">
    <property type="entry name" value="Ank_4"/>
    <property type="match status" value="1"/>
</dbReference>
<keyword evidence="6" id="KW-1185">Reference proteome</keyword>
<protein>
    <submittedName>
        <fullName evidence="5">Ankyrin repeat domain-containing protein</fullName>
    </submittedName>
</protein>
<dbReference type="Proteomes" id="UP001478862">
    <property type="component" value="Unassembled WGS sequence"/>
</dbReference>
<evidence type="ECO:0000256" key="1">
    <source>
        <dbReference type="ARBA" id="ARBA00022737"/>
    </source>
</evidence>
<dbReference type="PROSITE" id="PS50297">
    <property type="entry name" value="ANK_REP_REGION"/>
    <property type="match status" value="2"/>
</dbReference>
<reference evidence="5 6" key="1">
    <citation type="submission" date="2024-06" db="EMBL/GenBank/DDBJ databases">
        <title>Lysinibacillus zambalefons sp. nov., a Novel Firmicute Isolated from the Poon Bato Zambales Hyperalkaline Spring.</title>
        <authorList>
            <person name="Aja J.A."/>
            <person name="Lazaro J.E.H."/>
            <person name="Llorin L.D."/>
            <person name="Lim K.R."/>
            <person name="Teodosio J."/>
            <person name="Dalisay D.S."/>
        </authorList>
    </citation>
    <scope>NUCLEOTIDE SEQUENCE [LARGE SCALE GENOMIC DNA]</scope>
    <source>
        <strain evidence="5 6">M3</strain>
    </source>
</reference>
<keyword evidence="4" id="KW-0732">Signal</keyword>
<dbReference type="InterPro" id="IPR002110">
    <property type="entry name" value="Ankyrin_rpt"/>
</dbReference>
<dbReference type="PRINTS" id="PR01415">
    <property type="entry name" value="ANKYRIN"/>
</dbReference>
<feature type="chain" id="PRO_5046160689" evidence="4">
    <location>
        <begin position="20"/>
        <end position="236"/>
    </location>
</feature>